<dbReference type="InterPro" id="IPR029035">
    <property type="entry name" value="DHS-like_NAD/FAD-binding_dom"/>
</dbReference>
<protein>
    <recommendedName>
        <fullName evidence="4">SIR2-like domain-containing protein</fullName>
    </recommendedName>
</protein>
<evidence type="ECO:0000313" key="2">
    <source>
        <dbReference type="EMBL" id="GMH85860.1"/>
    </source>
</evidence>
<keyword evidence="3" id="KW-1185">Reference proteome</keyword>
<comment type="caution">
    <text evidence="2">The sequence shown here is derived from an EMBL/GenBank/DDBJ whole genome shotgun (WGS) entry which is preliminary data.</text>
</comment>
<dbReference type="SUPFAM" id="SSF52467">
    <property type="entry name" value="DHS-like NAD/FAD-binding domain"/>
    <property type="match status" value="1"/>
</dbReference>
<dbReference type="AlphaFoldDB" id="A0A9W7BDB4"/>
<dbReference type="Proteomes" id="UP001165160">
    <property type="component" value="Unassembled WGS sequence"/>
</dbReference>
<reference evidence="3" key="1">
    <citation type="journal article" date="2023" name="Commun. Biol.">
        <title>Genome analysis of Parmales, the sister group of diatoms, reveals the evolutionary specialization of diatoms from phago-mixotrophs to photoautotrophs.</title>
        <authorList>
            <person name="Ban H."/>
            <person name="Sato S."/>
            <person name="Yoshikawa S."/>
            <person name="Yamada K."/>
            <person name="Nakamura Y."/>
            <person name="Ichinomiya M."/>
            <person name="Sato N."/>
            <person name="Blanc-Mathieu R."/>
            <person name="Endo H."/>
            <person name="Kuwata A."/>
            <person name="Ogata H."/>
        </authorList>
    </citation>
    <scope>NUCLEOTIDE SEQUENCE [LARGE SCALE GENOMIC DNA]</scope>
    <source>
        <strain evidence="3">NIES 3699</strain>
    </source>
</reference>
<dbReference type="Pfam" id="PF13289">
    <property type="entry name" value="SIR2_2"/>
    <property type="match status" value="1"/>
</dbReference>
<sequence length="702" mass="78083">MFDPGNPKVDQAAALQKFQRLVTPHPWLRRSRSLQQNRLVNNIASTLSLDAWSQSDDENAFHKKNLGINFLCMHPDKEGNATTDPNSKPDISVASRYQEIFMDLVVMKHSLRVMGSRFILDPRFSANLSESDKSFKDHIIKFLDTMPEEAKKSAAWDEMNENLLNNLGLDTDNKNKEYTVTSLGNMRPRSKSQSQSQSPSAPKPTKAKSPSPPAAPNTTPTPGHVFIVNNSVCCMYVDAFLAPVDFMPSQARLPAGTIHTAWRHQLAERDPQLFNELMPTKTKKDLRDDPQHKLARFYKNWPFDRFKADMLKAIPLIVLGHVGFNVEKLNPEEHVALLMETVSDFVDLTIKHLRSIDYKPLARKKKYVLALPVLGTGYGNATDITGDVLEAILKLSSRLVAENDDLDIVLTCADSATFCMAQSFRRNMMKEDENLWPSFRQLKGDDSSNNKLRDAAELAALAAKKKLSIFIGAGVSIGAGGLSWFALLEKIEMDFQSPPSLQNKYKGKDDSALLVADELNNMCAGPDTKNVTKSLKTRIADLCNRPFPSLLMALLASLQPRGAITQNYDFHAEIALNNVNIAKRTRTETVSIIPYSPIKGATTWLLKMHGCVSAKDDIVITKEDFDRFEESRLKANGGLLQAELMTSHMLFVGFSMTDANYLRIISEVRAALNKDCDSKPHSKSQSNSTAVAGNATARAPTP</sequence>
<evidence type="ECO:0000256" key="1">
    <source>
        <dbReference type="SAM" id="MobiDB-lite"/>
    </source>
</evidence>
<feature type="region of interest" description="Disordered" evidence="1">
    <location>
        <begin position="675"/>
        <end position="702"/>
    </location>
</feature>
<proteinExistence type="predicted"/>
<evidence type="ECO:0008006" key="4">
    <source>
        <dbReference type="Google" id="ProtNLM"/>
    </source>
</evidence>
<evidence type="ECO:0000313" key="3">
    <source>
        <dbReference type="Proteomes" id="UP001165160"/>
    </source>
</evidence>
<name>A0A9W7BDB4_9STRA</name>
<dbReference type="EMBL" id="BRXX01000053">
    <property type="protein sequence ID" value="GMH85860.1"/>
    <property type="molecule type" value="Genomic_DNA"/>
</dbReference>
<gene>
    <name evidence="2" type="ORF">TrVE_jg3967</name>
</gene>
<organism evidence="2 3">
    <name type="scientific">Triparma verrucosa</name>
    <dbReference type="NCBI Taxonomy" id="1606542"/>
    <lineage>
        <taxon>Eukaryota</taxon>
        <taxon>Sar</taxon>
        <taxon>Stramenopiles</taxon>
        <taxon>Ochrophyta</taxon>
        <taxon>Bolidophyceae</taxon>
        <taxon>Parmales</taxon>
        <taxon>Triparmaceae</taxon>
        <taxon>Triparma</taxon>
    </lineage>
</organism>
<accession>A0A9W7BDB4</accession>
<feature type="region of interest" description="Disordered" evidence="1">
    <location>
        <begin position="183"/>
        <end position="218"/>
    </location>
</feature>
<feature type="compositionally biased region" description="Low complexity" evidence="1">
    <location>
        <begin position="191"/>
        <end position="209"/>
    </location>
</feature>